<dbReference type="EMBL" id="AUZY01008348">
    <property type="protein sequence ID" value="EQD46197.1"/>
    <property type="molecule type" value="Genomic_DNA"/>
</dbReference>
<comment type="cofactor">
    <cofactor evidence="1">
        <name>FAD</name>
        <dbReference type="ChEBI" id="CHEBI:57692"/>
    </cofactor>
</comment>
<evidence type="ECO:0000256" key="1">
    <source>
        <dbReference type="ARBA" id="ARBA00001974"/>
    </source>
</evidence>
<evidence type="ECO:0000313" key="7">
    <source>
        <dbReference type="EMBL" id="EQD46197.1"/>
    </source>
</evidence>
<keyword evidence="5" id="KW-0676">Redox-active center</keyword>
<dbReference type="PANTHER" id="PTHR43429">
    <property type="entry name" value="PYRIDINE NUCLEOTIDE-DISULFIDE OXIDOREDUCTASE DOMAIN-CONTAINING"/>
    <property type="match status" value="1"/>
</dbReference>
<sequence>MEIVVVGGGAAGMSVASKAKRVNPSINVTVLERGKYVSYAECGIPYLLEGIVKGPEDLLHYPVEEFTKKRGISVRTGTGVVEIRRKEHSLVLSDGSIMQYDKLILALGAIPKIPEQFASIGIPGIRTLESGEQVRSMLEGSEKVAVIGDGVL</sequence>
<feature type="domain" description="FAD/NAD(P)-binding" evidence="6">
    <location>
        <begin position="2"/>
        <end position="151"/>
    </location>
</feature>
<feature type="non-terminal residue" evidence="7">
    <location>
        <position position="152"/>
    </location>
</feature>
<gene>
    <name evidence="7" type="ORF">B1B_12714</name>
</gene>
<protein>
    <submittedName>
        <fullName evidence="7">FAD-dependent pyridine nucleotide-disulfide oxidoreductase</fullName>
    </submittedName>
</protein>
<dbReference type="PRINTS" id="PR00469">
    <property type="entry name" value="PNDRDTASEII"/>
</dbReference>
<dbReference type="GO" id="GO:0016491">
    <property type="term" value="F:oxidoreductase activity"/>
    <property type="evidence" value="ECO:0007669"/>
    <property type="project" value="UniProtKB-KW"/>
</dbReference>
<keyword evidence="4" id="KW-0560">Oxidoreductase</keyword>
<name>T0ZNY6_9ZZZZ</name>
<reference evidence="7" key="1">
    <citation type="submission" date="2013-08" db="EMBL/GenBank/DDBJ databases">
        <authorList>
            <person name="Mendez C."/>
            <person name="Richter M."/>
            <person name="Ferrer M."/>
            <person name="Sanchez J."/>
        </authorList>
    </citation>
    <scope>NUCLEOTIDE SEQUENCE</scope>
</reference>
<dbReference type="AlphaFoldDB" id="T0ZNY6"/>
<dbReference type="InterPro" id="IPR023753">
    <property type="entry name" value="FAD/NAD-binding_dom"/>
</dbReference>
<dbReference type="PANTHER" id="PTHR43429:SF1">
    <property type="entry name" value="NAD(P)H SULFUR OXIDOREDUCTASE (COA-DEPENDENT)"/>
    <property type="match status" value="1"/>
</dbReference>
<keyword evidence="2" id="KW-0285">Flavoprotein</keyword>
<dbReference type="Pfam" id="PF07992">
    <property type="entry name" value="Pyr_redox_2"/>
    <property type="match status" value="1"/>
</dbReference>
<accession>T0ZNY6</accession>
<evidence type="ECO:0000256" key="5">
    <source>
        <dbReference type="ARBA" id="ARBA00023284"/>
    </source>
</evidence>
<dbReference type="SUPFAM" id="SSF51905">
    <property type="entry name" value="FAD/NAD(P)-binding domain"/>
    <property type="match status" value="1"/>
</dbReference>
<dbReference type="InterPro" id="IPR050260">
    <property type="entry name" value="FAD-bd_OxRdtase"/>
</dbReference>
<organism evidence="7">
    <name type="scientific">mine drainage metagenome</name>
    <dbReference type="NCBI Taxonomy" id="410659"/>
    <lineage>
        <taxon>unclassified sequences</taxon>
        <taxon>metagenomes</taxon>
        <taxon>ecological metagenomes</taxon>
    </lineage>
</organism>
<evidence type="ECO:0000256" key="4">
    <source>
        <dbReference type="ARBA" id="ARBA00023002"/>
    </source>
</evidence>
<dbReference type="InterPro" id="IPR036188">
    <property type="entry name" value="FAD/NAD-bd_sf"/>
</dbReference>
<comment type="caution">
    <text evidence="7">The sequence shown here is derived from an EMBL/GenBank/DDBJ whole genome shotgun (WGS) entry which is preliminary data.</text>
</comment>
<dbReference type="Gene3D" id="3.50.50.60">
    <property type="entry name" value="FAD/NAD(P)-binding domain"/>
    <property type="match status" value="1"/>
</dbReference>
<dbReference type="PRINTS" id="PR00368">
    <property type="entry name" value="FADPNR"/>
</dbReference>
<evidence type="ECO:0000256" key="3">
    <source>
        <dbReference type="ARBA" id="ARBA00022827"/>
    </source>
</evidence>
<keyword evidence="3" id="KW-0274">FAD</keyword>
<proteinExistence type="predicted"/>
<evidence type="ECO:0000259" key="6">
    <source>
        <dbReference type="Pfam" id="PF07992"/>
    </source>
</evidence>
<reference evidence="7" key="2">
    <citation type="journal article" date="2014" name="ISME J.">
        <title>Microbial stratification in low pH oxic and suboxic macroscopic growths along an acid mine drainage.</title>
        <authorList>
            <person name="Mendez-Garcia C."/>
            <person name="Mesa V."/>
            <person name="Sprenger R.R."/>
            <person name="Richter M."/>
            <person name="Diez M.S."/>
            <person name="Solano J."/>
            <person name="Bargiela R."/>
            <person name="Golyshina O.V."/>
            <person name="Manteca A."/>
            <person name="Ramos J.L."/>
            <person name="Gallego J.R."/>
            <person name="Llorente I."/>
            <person name="Martins Dos Santos V.A."/>
            <person name="Jensen O.N."/>
            <person name="Pelaez A.I."/>
            <person name="Sanchez J."/>
            <person name="Ferrer M."/>
        </authorList>
    </citation>
    <scope>NUCLEOTIDE SEQUENCE</scope>
</reference>
<evidence type="ECO:0000256" key="2">
    <source>
        <dbReference type="ARBA" id="ARBA00022630"/>
    </source>
</evidence>